<dbReference type="AlphaFoldDB" id="A0AA88YJN7"/>
<organism evidence="2 3">
    <name type="scientific">Pinctada imbricata</name>
    <name type="common">Atlantic pearl-oyster</name>
    <name type="synonym">Pinctada martensii</name>
    <dbReference type="NCBI Taxonomy" id="66713"/>
    <lineage>
        <taxon>Eukaryota</taxon>
        <taxon>Metazoa</taxon>
        <taxon>Spiralia</taxon>
        <taxon>Lophotrochozoa</taxon>
        <taxon>Mollusca</taxon>
        <taxon>Bivalvia</taxon>
        <taxon>Autobranchia</taxon>
        <taxon>Pteriomorphia</taxon>
        <taxon>Pterioida</taxon>
        <taxon>Pterioidea</taxon>
        <taxon>Pteriidae</taxon>
        <taxon>Pinctada</taxon>
    </lineage>
</organism>
<dbReference type="Proteomes" id="UP001186944">
    <property type="component" value="Unassembled WGS sequence"/>
</dbReference>
<sequence length="240" mass="27253">MPVNSEPPGSLMYQKDGGQGTTQGIDPSDLQIVQQVKQEFDTQDAGDVEFISEELASDPGFSNPEFSQTISDDDTNLSMGQVTDQGWLQGQGQPQSFRPISEQARSVELPRFEDPLVRRVLEDTAPPSRHMWSKIITRCAYHMLSKGVPHKHDYQIFAEAFYHRYPCIGTNRGPNPWSNLARKLSQKIRNERRSKRVIPYPTDPPSQCQDSVWPRSVTDDNKLVEDKEFLDDSDNEISNV</sequence>
<reference evidence="2" key="1">
    <citation type="submission" date="2019-08" db="EMBL/GenBank/DDBJ databases">
        <title>The improved chromosome-level genome for the pearl oyster Pinctada fucata martensii using PacBio sequencing and Hi-C.</title>
        <authorList>
            <person name="Zheng Z."/>
        </authorList>
    </citation>
    <scope>NUCLEOTIDE SEQUENCE</scope>
    <source>
        <strain evidence="2">ZZ-2019</strain>
        <tissue evidence="2">Adductor muscle</tissue>
    </source>
</reference>
<keyword evidence="3" id="KW-1185">Reference proteome</keyword>
<accession>A0AA88YJN7</accession>
<proteinExistence type="predicted"/>
<comment type="caution">
    <text evidence="2">The sequence shown here is derived from an EMBL/GenBank/DDBJ whole genome shotgun (WGS) entry which is preliminary data.</text>
</comment>
<gene>
    <name evidence="2" type="ORF">FSP39_012673</name>
</gene>
<protein>
    <submittedName>
        <fullName evidence="2">Uncharacterized protein</fullName>
    </submittedName>
</protein>
<feature type="region of interest" description="Disordered" evidence="1">
    <location>
        <begin position="1"/>
        <end position="26"/>
    </location>
</feature>
<name>A0AA88YJN7_PINIB</name>
<evidence type="ECO:0000313" key="2">
    <source>
        <dbReference type="EMBL" id="KAK3106096.1"/>
    </source>
</evidence>
<feature type="region of interest" description="Disordered" evidence="1">
    <location>
        <begin position="191"/>
        <end position="214"/>
    </location>
</feature>
<evidence type="ECO:0000256" key="1">
    <source>
        <dbReference type="SAM" id="MobiDB-lite"/>
    </source>
</evidence>
<evidence type="ECO:0000313" key="3">
    <source>
        <dbReference type="Proteomes" id="UP001186944"/>
    </source>
</evidence>
<dbReference type="EMBL" id="VSWD01000003">
    <property type="protein sequence ID" value="KAK3106096.1"/>
    <property type="molecule type" value="Genomic_DNA"/>
</dbReference>